<organism evidence="2 3">
    <name type="scientific">Penicillium camemberti (strain FM 013)</name>
    <dbReference type="NCBI Taxonomy" id="1429867"/>
    <lineage>
        <taxon>Eukaryota</taxon>
        <taxon>Fungi</taxon>
        <taxon>Dikarya</taxon>
        <taxon>Ascomycota</taxon>
        <taxon>Pezizomycotina</taxon>
        <taxon>Eurotiomycetes</taxon>
        <taxon>Eurotiomycetidae</taxon>
        <taxon>Eurotiales</taxon>
        <taxon>Aspergillaceae</taxon>
        <taxon>Penicillium</taxon>
    </lineage>
</organism>
<feature type="compositionally biased region" description="Pro residues" evidence="1">
    <location>
        <begin position="164"/>
        <end position="176"/>
    </location>
</feature>
<dbReference type="Proteomes" id="UP000053732">
    <property type="component" value="Unassembled WGS sequence"/>
</dbReference>
<evidence type="ECO:0000313" key="2">
    <source>
        <dbReference type="EMBL" id="CRL31397.1"/>
    </source>
</evidence>
<keyword evidence="3" id="KW-1185">Reference proteome</keyword>
<gene>
    <name evidence="2" type="ORF">PCAMFM013_S3Jg000008</name>
</gene>
<name>A0A0G4PYZ7_PENC3</name>
<dbReference type="AlphaFoldDB" id="A0A0G4PYZ7"/>
<sequence>MQTLTKISIRGDYLCKAYFRQRMKKHPLPPGPSHAYRGQSLGSQKYLSGYGRLGHYGLGKIGQTAGVSSSGRALAFILFLIGPRRASRRSLRQAHQEHLYKGRAYMSSLTLCYLCYHLHPREADNTPAPAVQNFLPLQTNMAKRCSVCDGWIKTGGGAHICPGAPAPKPPSNPPQPKAQDELSTLSNIDDDKAPLLRSFHLI</sequence>
<protein>
    <submittedName>
        <fullName evidence="2">Str. FM013</fullName>
    </submittedName>
</protein>
<dbReference type="EMBL" id="HG793312">
    <property type="protein sequence ID" value="CRL31397.1"/>
    <property type="molecule type" value="Genomic_DNA"/>
</dbReference>
<evidence type="ECO:0000313" key="3">
    <source>
        <dbReference type="Proteomes" id="UP000053732"/>
    </source>
</evidence>
<evidence type="ECO:0000256" key="1">
    <source>
        <dbReference type="SAM" id="MobiDB-lite"/>
    </source>
</evidence>
<reference evidence="2 3" key="1">
    <citation type="journal article" date="2014" name="Nat. Commun.">
        <title>Multiple recent horizontal transfers of a large genomic region in cheese making fungi.</title>
        <authorList>
            <person name="Cheeseman K."/>
            <person name="Ropars J."/>
            <person name="Renault P."/>
            <person name="Dupont J."/>
            <person name="Gouzy J."/>
            <person name="Branca A."/>
            <person name="Abraham A.L."/>
            <person name="Ceppi M."/>
            <person name="Conseiller E."/>
            <person name="Debuchy R."/>
            <person name="Malagnac F."/>
            <person name="Goarin A."/>
            <person name="Silar P."/>
            <person name="Lacoste S."/>
            <person name="Sallet E."/>
            <person name="Bensimon A."/>
            <person name="Giraud T."/>
            <person name="Brygoo Y."/>
        </authorList>
    </citation>
    <scope>NUCLEOTIDE SEQUENCE [LARGE SCALE GENOMIC DNA]</scope>
    <source>
        <strain evidence="3">FM 013</strain>
    </source>
</reference>
<feature type="region of interest" description="Disordered" evidence="1">
    <location>
        <begin position="162"/>
        <end position="181"/>
    </location>
</feature>
<proteinExistence type="predicted"/>
<accession>A0A0G4PYZ7</accession>